<reference evidence="3" key="1">
    <citation type="journal article" date="2019" name="Int. J. Syst. Evol. Microbiol.">
        <title>The Global Catalogue of Microorganisms (GCM) 10K type strain sequencing project: providing services to taxonomists for standard genome sequencing and annotation.</title>
        <authorList>
            <consortium name="The Broad Institute Genomics Platform"/>
            <consortium name="The Broad Institute Genome Sequencing Center for Infectious Disease"/>
            <person name="Wu L."/>
            <person name="Ma J."/>
        </authorList>
    </citation>
    <scope>NUCLEOTIDE SEQUENCE [LARGE SCALE GENOMIC DNA]</scope>
    <source>
        <strain evidence="3">TISTR 1571</strain>
    </source>
</reference>
<sequence length="100" mass="10869">MPSIIGLGINGIEGQWVMLECNRNGFAISTGSACDVKYNKTANALKALSVTAEQGKEFFRISLGTHTTEEDIISLSHFLIKMTKDFKGGKVSAKTENDSR</sequence>
<evidence type="ECO:0000313" key="3">
    <source>
        <dbReference type="Proteomes" id="UP001597452"/>
    </source>
</evidence>
<dbReference type="EMBL" id="JBHUMZ010000015">
    <property type="protein sequence ID" value="MFD2638151.1"/>
    <property type="molecule type" value="Genomic_DNA"/>
</dbReference>
<evidence type="ECO:0000259" key="1">
    <source>
        <dbReference type="Pfam" id="PF00266"/>
    </source>
</evidence>
<keyword evidence="2" id="KW-0808">Transferase</keyword>
<proteinExistence type="predicted"/>
<dbReference type="GO" id="GO:0008483">
    <property type="term" value="F:transaminase activity"/>
    <property type="evidence" value="ECO:0007669"/>
    <property type="project" value="UniProtKB-KW"/>
</dbReference>
<dbReference type="Pfam" id="PF00266">
    <property type="entry name" value="Aminotran_5"/>
    <property type="match status" value="1"/>
</dbReference>
<evidence type="ECO:0000313" key="2">
    <source>
        <dbReference type="EMBL" id="MFD2638151.1"/>
    </source>
</evidence>
<keyword evidence="2" id="KW-0032">Aminotransferase</keyword>
<dbReference type="InterPro" id="IPR015422">
    <property type="entry name" value="PyrdxlP-dep_Trfase_small"/>
</dbReference>
<organism evidence="2 3">
    <name type="scientific">Piscibacillus salipiscarius</name>
    <dbReference type="NCBI Taxonomy" id="299480"/>
    <lineage>
        <taxon>Bacteria</taxon>
        <taxon>Bacillati</taxon>
        <taxon>Bacillota</taxon>
        <taxon>Bacilli</taxon>
        <taxon>Bacillales</taxon>
        <taxon>Bacillaceae</taxon>
        <taxon>Piscibacillus</taxon>
    </lineage>
</organism>
<dbReference type="RefSeq" id="WP_369405129.1">
    <property type="nucleotide sequence ID" value="NZ_JBHUMZ010000015.1"/>
</dbReference>
<dbReference type="Gene3D" id="3.90.1150.10">
    <property type="entry name" value="Aspartate Aminotransferase, domain 1"/>
    <property type="match status" value="1"/>
</dbReference>
<dbReference type="InterPro" id="IPR000192">
    <property type="entry name" value="Aminotrans_V_dom"/>
</dbReference>
<gene>
    <name evidence="2" type="ORF">ACFSW4_04700</name>
</gene>
<protein>
    <submittedName>
        <fullName evidence="2">Aminotransferase class V-fold PLP-dependent enzyme</fullName>
    </submittedName>
</protein>
<dbReference type="InterPro" id="IPR015424">
    <property type="entry name" value="PyrdxlP-dep_Trfase"/>
</dbReference>
<accession>A0ABW5Q8H7</accession>
<dbReference type="SUPFAM" id="SSF53383">
    <property type="entry name" value="PLP-dependent transferases"/>
    <property type="match status" value="1"/>
</dbReference>
<name>A0ABW5Q8H7_9BACI</name>
<keyword evidence="3" id="KW-1185">Reference proteome</keyword>
<dbReference type="Proteomes" id="UP001597452">
    <property type="component" value="Unassembled WGS sequence"/>
</dbReference>
<comment type="caution">
    <text evidence="2">The sequence shown here is derived from an EMBL/GenBank/DDBJ whole genome shotgun (WGS) entry which is preliminary data.</text>
</comment>
<feature type="domain" description="Aminotransferase class V" evidence="1">
    <location>
        <begin position="2"/>
        <end position="72"/>
    </location>
</feature>